<dbReference type="AlphaFoldDB" id="I3IGG0"/>
<dbReference type="Proteomes" id="UP000002985">
    <property type="component" value="Unassembled WGS sequence"/>
</dbReference>
<dbReference type="EMBL" id="BAFH01000001">
    <property type="protein sequence ID" value="GAB60805.1"/>
    <property type="molecule type" value="Genomic_DNA"/>
</dbReference>
<evidence type="ECO:0000313" key="1">
    <source>
        <dbReference type="EMBL" id="GAB60805.1"/>
    </source>
</evidence>
<name>I3IGG0_9BACT</name>
<sequence>MRTTLNIDDLLMKQLLEVTHEKSKTRAITIAIKDYLKKKHIKDILSYQGTVDIENNWQQLEKEEITEYEDKT</sequence>
<gene>
    <name evidence="1" type="ORF">KSU1_A0038</name>
</gene>
<proteinExistence type="predicted"/>
<dbReference type="InterPro" id="IPR019239">
    <property type="entry name" value="VapB_antitoxin"/>
</dbReference>
<reference evidence="1 2" key="1">
    <citation type="journal article" date="2012" name="FEBS Lett.">
        <title>Anammox organism KSU-1 expresses a NirK-type copper-containing nitrite reductase instead of a NirS-type with cytochrome cd1.</title>
        <authorList>
            <person name="Hira D."/>
            <person name="Toh H."/>
            <person name="Migita C.T."/>
            <person name="Okubo H."/>
            <person name="Nishiyama T."/>
            <person name="Hattori M."/>
            <person name="Furukawa K."/>
            <person name="Fujii T."/>
        </authorList>
    </citation>
    <scope>NUCLEOTIDE SEQUENCE [LARGE SCALE GENOMIC DNA]</scope>
</reference>
<keyword evidence="2" id="KW-1185">Reference proteome</keyword>
<dbReference type="Pfam" id="PF09957">
    <property type="entry name" value="VapB_antitoxin"/>
    <property type="match status" value="1"/>
</dbReference>
<comment type="caution">
    <text evidence="1">The sequence shown here is derived from an EMBL/GenBank/DDBJ whole genome shotgun (WGS) entry which is preliminary data.</text>
</comment>
<accession>I3IGG0</accession>
<protein>
    <submittedName>
        <fullName evidence="1">Uncharacterized protein</fullName>
    </submittedName>
</protein>
<evidence type="ECO:0000313" key="2">
    <source>
        <dbReference type="Proteomes" id="UP000002985"/>
    </source>
</evidence>
<organism evidence="1 2">
    <name type="scientific">Candidatus Jettenia caeni</name>
    <dbReference type="NCBI Taxonomy" id="247490"/>
    <lineage>
        <taxon>Bacteria</taxon>
        <taxon>Pseudomonadati</taxon>
        <taxon>Planctomycetota</taxon>
        <taxon>Candidatus Brocadiia</taxon>
        <taxon>Candidatus Brocadiales</taxon>
        <taxon>Candidatus Brocadiaceae</taxon>
        <taxon>Candidatus Jettenia</taxon>
    </lineage>
</organism>
<dbReference type="OrthoDB" id="8549087at2"/>